<dbReference type="Pfam" id="PF00005">
    <property type="entry name" value="ABC_tran"/>
    <property type="match status" value="1"/>
</dbReference>
<evidence type="ECO:0000256" key="4">
    <source>
        <dbReference type="ARBA" id="ARBA00022840"/>
    </source>
</evidence>
<proteinExistence type="predicted"/>
<dbReference type="InterPro" id="IPR039421">
    <property type="entry name" value="Type_1_exporter"/>
</dbReference>
<feature type="transmembrane region" description="Helical" evidence="7">
    <location>
        <begin position="260"/>
        <end position="278"/>
    </location>
</feature>
<evidence type="ECO:0000256" key="6">
    <source>
        <dbReference type="ARBA" id="ARBA00023136"/>
    </source>
</evidence>
<keyword evidence="3" id="KW-0547">Nucleotide-binding</keyword>
<dbReference type="PANTHER" id="PTHR24221">
    <property type="entry name" value="ATP-BINDING CASSETTE SUB-FAMILY B"/>
    <property type="match status" value="1"/>
</dbReference>
<keyword evidence="5 7" id="KW-1133">Transmembrane helix</keyword>
<comment type="caution">
    <text evidence="10">The sequence shown here is derived from an EMBL/GenBank/DDBJ whole genome shotgun (WGS) entry which is preliminary data.</text>
</comment>
<feature type="transmembrane region" description="Helical" evidence="7">
    <location>
        <begin position="140"/>
        <end position="166"/>
    </location>
</feature>
<keyword evidence="6 7" id="KW-0472">Membrane</keyword>
<dbReference type="InterPro" id="IPR011527">
    <property type="entry name" value="ABC1_TM_dom"/>
</dbReference>
<keyword evidence="11" id="KW-1185">Reference proteome</keyword>
<dbReference type="PROSITE" id="PS50929">
    <property type="entry name" value="ABC_TM1F"/>
    <property type="match status" value="1"/>
</dbReference>
<dbReference type="InterPro" id="IPR017871">
    <property type="entry name" value="ABC_transporter-like_CS"/>
</dbReference>
<dbReference type="InterPro" id="IPR003439">
    <property type="entry name" value="ABC_transporter-like_ATP-bd"/>
</dbReference>
<dbReference type="InterPro" id="IPR036640">
    <property type="entry name" value="ABC1_TM_sf"/>
</dbReference>
<dbReference type="SMART" id="SM00382">
    <property type="entry name" value="AAA"/>
    <property type="match status" value="1"/>
</dbReference>
<dbReference type="PANTHER" id="PTHR24221:SF654">
    <property type="entry name" value="ATP-BINDING CASSETTE SUB-FAMILY B MEMBER 6"/>
    <property type="match status" value="1"/>
</dbReference>
<accession>A0ABW5YCP0</accession>
<evidence type="ECO:0000313" key="11">
    <source>
        <dbReference type="Proteomes" id="UP001597557"/>
    </source>
</evidence>
<feature type="domain" description="ABC transporter" evidence="8">
    <location>
        <begin position="338"/>
        <end position="556"/>
    </location>
</feature>
<feature type="transmembrane region" description="Helical" evidence="7">
    <location>
        <begin position="284"/>
        <end position="305"/>
    </location>
</feature>
<protein>
    <submittedName>
        <fullName evidence="10">ATP-binding cassette domain-containing protein</fullName>
    </submittedName>
</protein>
<organism evidence="10 11">
    <name type="scientific">Mucilaginibacter ximonensis</name>
    <dbReference type="NCBI Taxonomy" id="538021"/>
    <lineage>
        <taxon>Bacteria</taxon>
        <taxon>Pseudomonadati</taxon>
        <taxon>Bacteroidota</taxon>
        <taxon>Sphingobacteriia</taxon>
        <taxon>Sphingobacteriales</taxon>
        <taxon>Sphingobacteriaceae</taxon>
        <taxon>Mucilaginibacter</taxon>
    </lineage>
</organism>
<dbReference type="InterPro" id="IPR027417">
    <property type="entry name" value="P-loop_NTPase"/>
</dbReference>
<evidence type="ECO:0000256" key="2">
    <source>
        <dbReference type="ARBA" id="ARBA00022692"/>
    </source>
</evidence>
<dbReference type="Gene3D" id="3.40.50.300">
    <property type="entry name" value="P-loop containing nucleotide triphosphate hydrolases"/>
    <property type="match status" value="1"/>
</dbReference>
<feature type="transmembrane region" description="Helical" evidence="7">
    <location>
        <begin position="20"/>
        <end position="49"/>
    </location>
</feature>
<sequence length="556" mass="63533">MKKIINGILAILEPREKMRLIQLIFADLIMGILDVVFLGGMLVVINFYLKNQEPAVLSFLPSALLNRNSLLFVGMFLVLFGLKNWIGYRNTSAQQIFFYGIASRLSERNIRTYLKDDYLRFIHTDSSVLIRRISNQPIEFSNYILTNVQQVVSQAILILATMAGVLLWHPSLFFMLLLLLLPPVILLANFIRNKLKVIRHDNRAVSQKVIQHLKESLDGYIESNVYRKDDFFVERYHQQQLHLNNNIATQQTLQGLTSRLVEVFAILGFFVLIAINKFSSGTPAVSLLTIGVFMAASYKIIPGLIKILNSTSQIKTYSFNIDDLQPVANQIPIVDEKQRLQSIVFDRVKFRYDKPYVLNNLSFEINCGDFVGLSSASGKGKTTAIQLMLGFLKHHKGHILFNHSRTNWIKRQEFLSRISYVKQQAFIINDTLAKNIVLSDELYDSHKLNEVISFCGLGDLLLTYENGVNDFIRENGKNISGGQRQRLMLARALYHDFDLLVLDEAFSEMDEQSEREILGRLKQLTRQGKMIILITHNTASLDFCDKVITPEIAAYA</sequence>
<dbReference type="Proteomes" id="UP001597557">
    <property type="component" value="Unassembled WGS sequence"/>
</dbReference>
<dbReference type="EMBL" id="JBHUPD010000002">
    <property type="protein sequence ID" value="MFD2873041.1"/>
    <property type="molecule type" value="Genomic_DNA"/>
</dbReference>
<dbReference type="GO" id="GO:0005524">
    <property type="term" value="F:ATP binding"/>
    <property type="evidence" value="ECO:0007669"/>
    <property type="project" value="UniProtKB-KW"/>
</dbReference>
<dbReference type="CDD" id="cd03228">
    <property type="entry name" value="ABCC_MRP_Like"/>
    <property type="match status" value="1"/>
</dbReference>
<name>A0ABW5YCP0_9SPHI</name>
<dbReference type="SUPFAM" id="SSF52540">
    <property type="entry name" value="P-loop containing nucleoside triphosphate hydrolases"/>
    <property type="match status" value="1"/>
</dbReference>
<keyword evidence="2 7" id="KW-0812">Transmembrane</keyword>
<evidence type="ECO:0000256" key="3">
    <source>
        <dbReference type="ARBA" id="ARBA00022741"/>
    </source>
</evidence>
<feature type="domain" description="ABC transmembrane type-1" evidence="9">
    <location>
        <begin position="28"/>
        <end position="316"/>
    </location>
</feature>
<keyword evidence="4 10" id="KW-0067">ATP-binding</keyword>
<evidence type="ECO:0000259" key="8">
    <source>
        <dbReference type="PROSITE" id="PS50893"/>
    </source>
</evidence>
<dbReference type="Gene3D" id="1.20.1560.10">
    <property type="entry name" value="ABC transporter type 1, transmembrane domain"/>
    <property type="match status" value="1"/>
</dbReference>
<evidence type="ECO:0000259" key="9">
    <source>
        <dbReference type="PROSITE" id="PS50929"/>
    </source>
</evidence>
<dbReference type="PROSITE" id="PS50893">
    <property type="entry name" value="ABC_TRANSPORTER_2"/>
    <property type="match status" value="1"/>
</dbReference>
<evidence type="ECO:0000313" key="10">
    <source>
        <dbReference type="EMBL" id="MFD2873041.1"/>
    </source>
</evidence>
<dbReference type="RefSeq" id="WP_377185365.1">
    <property type="nucleotide sequence ID" value="NZ_JBHUPD010000002.1"/>
</dbReference>
<dbReference type="SUPFAM" id="SSF90123">
    <property type="entry name" value="ABC transporter transmembrane region"/>
    <property type="match status" value="1"/>
</dbReference>
<evidence type="ECO:0000256" key="7">
    <source>
        <dbReference type="SAM" id="Phobius"/>
    </source>
</evidence>
<dbReference type="InterPro" id="IPR003593">
    <property type="entry name" value="AAA+_ATPase"/>
</dbReference>
<comment type="subcellular location">
    <subcellularLocation>
        <location evidence="1">Cell membrane</location>
        <topology evidence="1">Multi-pass membrane protein</topology>
    </subcellularLocation>
</comment>
<feature type="transmembrane region" description="Helical" evidence="7">
    <location>
        <begin position="172"/>
        <end position="191"/>
    </location>
</feature>
<evidence type="ECO:0000256" key="5">
    <source>
        <dbReference type="ARBA" id="ARBA00022989"/>
    </source>
</evidence>
<gene>
    <name evidence="10" type="ORF">ACFS5N_11215</name>
</gene>
<feature type="transmembrane region" description="Helical" evidence="7">
    <location>
        <begin position="69"/>
        <end position="86"/>
    </location>
</feature>
<evidence type="ECO:0000256" key="1">
    <source>
        <dbReference type="ARBA" id="ARBA00004651"/>
    </source>
</evidence>
<dbReference type="PROSITE" id="PS00211">
    <property type="entry name" value="ABC_TRANSPORTER_1"/>
    <property type="match status" value="1"/>
</dbReference>
<reference evidence="11" key="1">
    <citation type="journal article" date="2019" name="Int. J. Syst. Evol. Microbiol.">
        <title>The Global Catalogue of Microorganisms (GCM) 10K type strain sequencing project: providing services to taxonomists for standard genome sequencing and annotation.</title>
        <authorList>
            <consortium name="The Broad Institute Genomics Platform"/>
            <consortium name="The Broad Institute Genome Sequencing Center for Infectious Disease"/>
            <person name="Wu L."/>
            <person name="Ma J."/>
        </authorList>
    </citation>
    <scope>NUCLEOTIDE SEQUENCE [LARGE SCALE GENOMIC DNA]</scope>
    <source>
        <strain evidence="11">KCTC 22437</strain>
    </source>
</reference>